<dbReference type="KEGG" id="ska:CP970_07510"/>
<dbReference type="OrthoDB" id="9808942at2"/>
<sequence>MSVVPQGTWRPVRNAATDGRPRREVREPPRRWLRVTEPISQTQHNPHPGELPSVVGTRLQTGAREPAATRGKTAIADGVVEKISGIAAREVPGIHALGGGFSRTMGAMRDRVPGARSSAGRGVKVEVGEKQTAVDLEVVVEYGVSITEVAADVRENVIAAVERMTGLEVAEVNISVNDVHLPGEDTTETSEGRVQ</sequence>
<gene>
    <name evidence="3" type="ORF">CP970_07510</name>
</gene>
<proteinExistence type="inferred from homology"/>
<organism evidence="3 4">
    <name type="scientific">Streptomyces kanamyceticus</name>
    <dbReference type="NCBI Taxonomy" id="1967"/>
    <lineage>
        <taxon>Bacteria</taxon>
        <taxon>Bacillati</taxon>
        <taxon>Actinomycetota</taxon>
        <taxon>Actinomycetes</taxon>
        <taxon>Kitasatosporales</taxon>
        <taxon>Streptomycetaceae</taxon>
        <taxon>Streptomyces</taxon>
    </lineage>
</organism>
<evidence type="ECO:0000256" key="2">
    <source>
        <dbReference type="SAM" id="MobiDB-lite"/>
    </source>
</evidence>
<evidence type="ECO:0000313" key="3">
    <source>
        <dbReference type="EMBL" id="QEU97159.1"/>
    </source>
</evidence>
<dbReference type="PANTHER" id="PTHR34297">
    <property type="entry name" value="HYPOTHETICAL CYTOSOLIC PROTEIN-RELATED"/>
    <property type="match status" value="1"/>
</dbReference>
<dbReference type="Pfam" id="PF03780">
    <property type="entry name" value="Asp23"/>
    <property type="match status" value="1"/>
</dbReference>
<dbReference type="AlphaFoldDB" id="A0A5J6GP06"/>
<name>A0A5J6GP06_STRKN</name>
<reference evidence="3 4" key="1">
    <citation type="submission" date="2017-09" db="EMBL/GenBank/DDBJ databases">
        <authorList>
            <person name="Lee N."/>
            <person name="Cho B.-K."/>
        </authorList>
    </citation>
    <scope>NUCLEOTIDE SEQUENCE [LARGE SCALE GENOMIC DNA]</scope>
    <source>
        <strain evidence="3 4">ATCC 12853</strain>
    </source>
</reference>
<dbReference type="Proteomes" id="UP000325529">
    <property type="component" value="Chromosome"/>
</dbReference>
<keyword evidence="4" id="KW-1185">Reference proteome</keyword>
<dbReference type="PANTHER" id="PTHR34297:SF3">
    <property type="entry name" value="ALKALINE SHOCK PROTEIN 23"/>
    <property type="match status" value="1"/>
</dbReference>
<dbReference type="EMBL" id="CP023699">
    <property type="protein sequence ID" value="QEU97159.1"/>
    <property type="molecule type" value="Genomic_DNA"/>
</dbReference>
<feature type="region of interest" description="Disordered" evidence="2">
    <location>
        <begin position="1"/>
        <end position="53"/>
    </location>
</feature>
<accession>A0A5J6GP06</accession>
<feature type="compositionally biased region" description="Basic and acidic residues" evidence="2">
    <location>
        <begin position="19"/>
        <end position="30"/>
    </location>
</feature>
<evidence type="ECO:0000313" key="4">
    <source>
        <dbReference type="Proteomes" id="UP000325529"/>
    </source>
</evidence>
<comment type="similarity">
    <text evidence="1">Belongs to the asp23 family.</text>
</comment>
<protein>
    <submittedName>
        <fullName evidence="3">Asp23/Gls24 family envelope stress response protein</fullName>
    </submittedName>
</protein>
<dbReference type="InterPro" id="IPR005531">
    <property type="entry name" value="Asp23"/>
</dbReference>
<evidence type="ECO:0000256" key="1">
    <source>
        <dbReference type="ARBA" id="ARBA00005721"/>
    </source>
</evidence>